<evidence type="ECO:0000256" key="7">
    <source>
        <dbReference type="ARBA" id="ARBA00023004"/>
    </source>
</evidence>
<dbReference type="PANTHER" id="PTHR13932:SF5">
    <property type="entry name" value="RADICAL S-ADENOSYL METHIONINE DOMAIN-CONTAINING PROTEIN 1, MITOCHONDRIAL"/>
    <property type="match status" value="1"/>
</dbReference>
<keyword evidence="7 10" id="KW-0408">Iron</keyword>
<dbReference type="AlphaFoldDB" id="A0A8J6P337"/>
<keyword evidence="9 10" id="KW-0143">Chaperone</keyword>
<comment type="subcellular location">
    <subcellularLocation>
        <location evidence="10">Cytoplasm</location>
    </subcellularLocation>
</comment>
<accession>A0A8J6P337</accession>
<dbReference type="InterPro" id="IPR013785">
    <property type="entry name" value="Aldolase_TIM"/>
</dbReference>
<evidence type="ECO:0000256" key="5">
    <source>
        <dbReference type="ARBA" id="ARBA00022691"/>
    </source>
</evidence>
<dbReference type="Pfam" id="PF04055">
    <property type="entry name" value="Radical_SAM"/>
    <property type="match status" value="1"/>
</dbReference>
<keyword evidence="10" id="KW-0004">4Fe-4S</keyword>
<dbReference type="GO" id="GO:0006779">
    <property type="term" value="P:porphyrin-containing compound biosynthetic process"/>
    <property type="evidence" value="ECO:0007669"/>
    <property type="project" value="InterPro"/>
</dbReference>
<evidence type="ECO:0000256" key="2">
    <source>
        <dbReference type="ARBA" id="ARBA00006100"/>
    </source>
</evidence>
<evidence type="ECO:0000256" key="3">
    <source>
        <dbReference type="ARBA" id="ARBA00017228"/>
    </source>
</evidence>
<comment type="cofactor">
    <cofactor evidence="1">
        <name>[4Fe-4S] cluster</name>
        <dbReference type="ChEBI" id="CHEBI:49883"/>
    </cofactor>
</comment>
<evidence type="ECO:0000256" key="1">
    <source>
        <dbReference type="ARBA" id="ARBA00001966"/>
    </source>
</evidence>
<dbReference type="EMBL" id="JACNFK010000017">
    <property type="protein sequence ID" value="MBC8519199.1"/>
    <property type="molecule type" value="Genomic_DNA"/>
</dbReference>
<sequence>MTELNFTAVIPLSLYIHLPWCLQKCPYCDFNSHASGDALPFDHYVDALLLDLEWELPRVWGRPVRSIFIGGGTPSLFPAEEIERLLSGIRARLPFGPEPEVTLEANPGAVEQERFAGYRQAGVNRLSIGVQSFDDGRLEAIGRIHDGEDAATAVEMARGAGFENINLDLMFGLPQQSRAEAMGDLQQAVALGVEHLSWYQLTMEPNTPFGHQPPPLPDDEELWEMQLEGQQLLQEEGLEQYEISAYAREQSECRHNLNYWRFGDYLGIGAGAHSKITMAADGAIIRSSRQKSPQRYMDGAGSERLLSERHTVPAHDLPLEFMMNRLRINEPFTVRQFEERTGCSWNRVESTVEKGCREGLLLRTGEQVVATDHGREFLNDLLALFMNIKQDGE</sequence>
<dbReference type="GO" id="GO:0004109">
    <property type="term" value="F:coproporphyrinogen oxidase activity"/>
    <property type="evidence" value="ECO:0007669"/>
    <property type="project" value="InterPro"/>
</dbReference>
<dbReference type="SUPFAM" id="SSF102114">
    <property type="entry name" value="Radical SAM enzymes"/>
    <property type="match status" value="1"/>
</dbReference>
<dbReference type="SFLD" id="SFLDG01065">
    <property type="entry name" value="anaerobic_coproporphyrinogen-I"/>
    <property type="match status" value="1"/>
</dbReference>
<dbReference type="PANTHER" id="PTHR13932">
    <property type="entry name" value="COPROPORPHYRINIGEN III OXIDASE"/>
    <property type="match status" value="1"/>
</dbReference>
<keyword evidence="10" id="KW-0963">Cytoplasm</keyword>
<dbReference type="InterPro" id="IPR006638">
    <property type="entry name" value="Elp3/MiaA/NifB-like_rSAM"/>
</dbReference>
<dbReference type="InterPro" id="IPR034505">
    <property type="entry name" value="Coproporphyrinogen-III_oxidase"/>
</dbReference>
<evidence type="ECO:0000313" key="12">
    <source>
        <dbReference type="EMBL" id="MBC8519199.1"/>
    </source>
</evidence>
<organism evidence="12 13">
    <name type="scientific">Candidatus Thiopontia autotrophica</name>
    <dbReference type="NCBI Taxonomy" id="2841688"/>
    <lineage>
        <taxon>Bacteria</taxon>
        <taxon>Pseudomonadati</taxon>
        <taxon>Pseudomonadota</taxon>
        <taxon>Gammaproteobacteria</taxon>
        <taxon>Candidatus Thiopontia</taxon>
    </lineage>
</organism>
<gene>
    <name evidence="12" type="primary">hemW</name>
    <name evidence="12" type="ORF">H8D24_02150</name>
</gene>
<dbReference type="GO" id="GO:0051539">
    <property type="term" value="F:4 iron, 4 sulfur cluster binding"/>
    <property type="evidence" value="ECO:0007669"/>
    <property type="project" value="UniProtKB-UniRule"/>
</dbReference>
<evidence type="ECO:0000256" key="8">
    <source>
        <dbReference type="ARBA" id="ARBA00023014"/>
    </source>
</evidence>
<reference evidence="12 13" key="1">
    <citation type="submission" date="2020-08" db="EMBL/GenBank/DDBJ databases">
        <title>Bridging the membrane lipid divide: bacteria of the FCB group superphylum have the potential to synthesize archaeal ether lipids.</title>
        <authorList>
            <person name="Villanueva L."/>
            <person name="Von Meijenfeldt F.A.B."/>
            <person name="Westbye A.B."/>
            <person name="Yadav S."/>
            <person name="Hopmans E.C."/>
            <person name="Dutilh B.E."/>
            <person name="Sinninghe Damste J.S."/>
        </authorList>
    </citation>
    <scope>NUCLEOTIDE SEQUENCE [LARGE SCALE GENOMIC DNA]</scope>
    <source>
        <strain evidence="12">NIOZ-UU100</strain>
    </source>
</reference>
<dbReference type="GO" id="GO:0005737">
    <property type="term" value="C:cytoplasm"/>
    <property type="evidence" value="ECO:0007669"/>
    <property type="project" value="UniProtKB-SubCell"/>
</dbReference>
<dbReference type="CDD" id="cd01335">
    <property type="entry name" value="Radical_SAM"/>
    <property type="match status" value="1"/>
</dbReference>
<proteinExistence type="inferred from homology"/>
<dbReference type="GO" id="GO:0046872">
    <property type="term" value="F:metal ion binding"/>
    <property type="evidence" value="ECO:0007669"/>
    <property type="project" value="UniProtKB-UniRule"/>
</dbReference>
<evidence type="ECO:0000313" key="13">
    <source>
        <dbReference type="Proteomes" id="UP000654401"/>
    </source>
</evidence>
<comment type="similarity">
    <text evidence="2">Belongs to the anaerobic coproporphyrinogen-III oxidase family. HemW subfamily.</text>
</comment>
<dbReference type="SMART" id="SM00729">
    <property type="entry name" value="Elp3"/>
    <property type="match status" value="1"/>
</dbReference>
<evidence type="ECO:0000256" key="6">
    <source>
        <dbReference type="ARBA" id="ARBA00022723"/>
    </source>
</evidence>
<dbReference type="Pfam" id="PF06969">
    <property type="entry name" value="HemN_C"/>
    <property type="match status" value="1"/>
</dbReference>
<keyword evidence="4 10" id="KW-0349">Heme</keyword>
<evidence type="ECO:0000259" key="11">
    <source>
        <dbReference type="PROSITE" id="PS51918"/>
    </source>
</evidence>
<evidence type="ECO:0000256" key="10">
    <source>
        <dbReference type="RuleBase" id="RU364116"/>
    </source>
</evidence>
<keyword evidence="6 10" id="KW-0479">Metal-binding</keyword>
<dbReference type="InterPro" id="IPR010723">
    <property type="entry name" value="HemN_C"/>
</dbReference>
<dbReference type="InterPro" id="IPR058240">
    <property type="entry name" value="rSAM_sf"/>
</dbReference>
<name>A0A8J6P337_9GAMM</name>
<keyword evidence="8 10" id="KW-0411">Iron-sulfur</keyword>
<dbReference type="SFLD" id="SFLDG01082">
    <property type="entry name" value="B12-binding_domain_containing"/>
    <property type="match status" value="1"/>
</dbReference>
<dbReference type="PROSITE" id="PS51918">
    <property type="entry name" value="RADICAL_SAM"/>
    <property type="match status" value="1"/>
</dbReference>
<dbReference type="InterPro" id="IPR004559">
    <property type="entry name" value="HemW-like"/>
</dbReference>
<dbReference type="NCBIfam" id="TIGR00539">
    <property type="entry name" value="hemN_rel"/>
    <property type="match status" value="1"/>
</dbReference>
<dbReference type="SFLD" id="SFLDF00562">
    <property type="entry name" value="HemN-like__clustered_with_heat"/>
    <property type="match status" value="1"/>
</dbReference>
<dbReference type="InterPro" id="IPR007197">
    <property type="entry name" value="rSAM"/>
</dbReference>
<keyword evidence="5 10" id="KW-0949">S-adenosyl-L-methionine</keyword>
<dbReference type="SFLD" id="SFLDF00288">
    <property type="entry name" value="HemN-like__clustered_with_nucl"/>
    <property type="match status" value="1"/>
</dbReference>
<comment type="caution">
    <text evidence="12">The sequence shown here is derived from an EMBL/GenBank/DDBJ whole genome shotgun (WGS) entry which is preliminary data.</text>
</comment>
<dbReference type="Proteomes" id="UP000654401">
    <property type="component" value="Unassembled WGS sequence"/>
</dbReference>
<dbReference type="SFLD" id="SFLDS00029">
    <property type="entry name" value="Radical_SAM"/>
    <property type="match status" value="1"/>
</dbReference>
<evidence type="ECO:0000256" key="9">
    <source>
        <dbReference type="ARBA" id="ARBA00023186"/>
    </source>
</evidence>
<evidence type="ECO:0000256" key="4">
    <source>
        <dbReference type="ARBA" id="ARBA00022617"/>
    </source>
</evidence>
<dbReference type="Gene3D" id="3.20.20.70">
    <property type="entry name" value="Aldolase class I"/>
    <property type="match status" value="1"/>
</dbReference>
<protein>
    <recommendedName>
        <fullName evidence="3 10">Heme chaperone HemW</fullName>
    </recommendedName>
</protein>
<comment type="function">
    <text evidence="10">Probably acts as a heme chaperone, transferring heme to an unknown acceptor. Binds one molecule of heme per monomer, possibly covalently. Binds 1 [4Fe-4S] cluster. The cluster is coordinated with 3 cysteines and an exchangeable S-adenosyl-L-methionine.</text>
</comment>
<feature type="domain" description="Radical SAM core" evidence="11">
    <location>
        <begin position="6"/>
        <end position="239"/>
    </location>
</feature>